<keyword evidence="6 15" id="KW-0808">Transferase</keyword>
<comment type="pathway">
    <text evidence="2 15">Protein modification; protein glycosylation.</text>
</comment>
<dbReference type="InterPro" id="IPR027005">
    <property type="entry name" value="PMT-like"/>
</dbReference>
<proteinExistence type="inferred from homology"/>
<dbReference type="CAZy" id="GT39">
    <property type="family name" value="Glycosyltransferase Family 39"/>
</dbReference>
<dbReference type="PROSITE" id="PS50919">
    <property type="entry name" value="MIR"/>
    <property type="match status" value="3"/>
</dbReference>
<dbReference type="SUPFAM" id="SSF82109">
    <property type="entry name" value="MIR domain"/>
    <property type="match status" value="1"/>
</dbReference>
<protein>
    <recommendedName>
        <fullName evidence="4 15">Dolichyl-phosphate-mannose--protein mannosyltransferase</fullName>
        <ecNumber evidence="4 15">2.4.1.109</ecNumber>
    </recommendedName>
</protein>
<evidence type="ECO:0000256" key="10">
    <source>
        <dbReference type="ARBA" id="ARBA00022989"/>
    </source>
</evidence>
<evidence type="ECO:0000256" key="3">
    <source>
        <dbReference type="ARBA" id="ARBA00007222"/>
    </source>
</evidence>
<dbReference type="STRING" id="284590.Q6CPY0"/>
<evidence type="ECO:0000256" key="12">
    <source>
        <dbReference type="ARBA" id="ARBA00023180"/>
    </source>
</evidence>
<feature type="transmembrane region" description="Helical" evidence="15">
    <location>
        <begin position="689"/>
        <end position="708"/>
    </location>
</feature>
<dbReference type="InParanoid" id="Q6CPY0"/>
<feature type="transmembrane region" description="Helical" evidence="15">
    <location>
        <begin position="55"/>
        <end position="73"/>
    </location>
</feature>
<dbReference type="EC" id="2.4.1.109" evidence="4 15"/>
<evidence type="ECO:0000256" key="5">
    <source>
        <dbReference type="ARBA" id="ARBA00022676"/>
    </source>
</evidence>
<feature type="transmembrane region" description="Helical" evidence="15">
    <location>
        <begin position="592"/>
        <end position="615"/>
    </location>
</feature>
<evidence type="ECO:0000313" key="18">
    <source>
        <dbReference type="EMBL" id="CAG99096.1"/>
    </source>
</evidence>
<feature type="transmembrane region" description="Helical" evidence="15">
    <location>
        <begin position="627"/>
        <end position="643"/>
    </location>
</feature>
<feature type="transmembrane region" description="Helical" evidence="15">
    <location>
        <begin position="139"/>
        <end position="158"/>
    </location>
</feature>
<evidence type="ECO:0000256" key="4">
    <source>
        <dbReference type="ARBA" id="ARBA00012839"/>
    </source>
</evidence>
<name>Q6CPY0_KLULA</name>
<dbReference type="AlphaFoldDB" id="Q6CPY0"/>
<dbReference type="InterPro" id="IPR016093">
    <property type="entry name" value="MIR_motif"/>
</dbReference>
<dbReference type="UniPathway" id="UPA00378"/>
<dbReference type="EMBL" id="CR382125">
    <property type="protein sequence ID" value="CAG99096.1"/>
    <property type="molecule type" value="Genomic_DNA"/>
</dbReference>
<comment type="catalytic activity">
    <reaction evidence="14 15">
        <text>a di-trans,poly-cis-dolichyl beta-D-mannosyl phosphate + L-seryl-[protein] = 3-O-(alpha-D-mannosyl)-L-seryl-[protein] + a di-trans,poly-cis-dolichyl phosphate + H(+)</text>
        <dbReference type="Rhea" id="RHEA:17377"/>
        <dbReference type="Rhea" id="RHEA-COMP:9863"/>
        <dbReference type="Rhea" id="RHEA-COMP:13546"/>
        <dbReference type="Rhea" id="RHEA-COMP:19498"/>
        <dbReference type="Rhea" id="RHEA-COMP:19501"/>
        <dbReference type="ChEBI" id="CHEBI:15378"/>
        <dbReference type="ChEBI" id="CHEBI:29999"/>
        <dbReference type="ChEBI" id="CHEBI:57683"/>
        <dbReference type="ChEBI" id="CHEBI:58211"/>
        <dbReference type="ChEBI" id="CHEBI:137321"/>
        <dbReference type="EC" id="2.4.1.109"/>
    </reaction>
</comment>
<dbReference type="HOGENOM" id="CLU_008438_2_0_1"/>
<feature type="transmembrane region" description="Helical" evidence="15">
    <location>
        <begin position="165"/>
        <end position="183"/>
    </location>
</feature>
<keyword evidence="10 15" id="KW-1133">Transmembrane helix</keyword>
<dbReference type="GO" id="GO:0005789">
    <property type="term" value="C:endoplasmic reticulum membrane"/>
    <property type="evidence" value="ECO:0007669"/>
    <property type="project" value="UniProtKB-SubCell"/>
</dbReference>
<evidence type="ECO:0000256" key="8">
    <source>
        <dbReference type="ARBA" id="ARBA00022737"/>
    </source>
</evidence>
<keyword evidence="8" id="KW-0677">Repeat</keyword>
<sequence length="838" mass="94491">MGKTKTSTKVQDCVLDVDSVGDIQVEKGPLRPFLVTEPPKNLKSIRTMTSSKERLVVIALAVIASVVRLWNLSDPNSVVFDEVHFGKFAAKYIKGIFFTDVHPPLAKMLFAGIGSLAGFTGDFEFKDIGLAFPASTPYFAMRFFSAFLGLATVLLMYFTLRASGIRIWIAFVASLMFALENSFVTISRYILLDAPLIFFIAAAAYSYKKYEIHPSESFNSYKALLATGLSLGLAVSSKWVGLFTIAWVGALSLFKLWFDIGDLKKPVQSTLRHTVVKATLLLAAPAALYLFFFYIHFQTLIYNSDGAGFFSSAFRSTLIGNNIPSNIPYDVGVGSSVSIRHTGTMGGYLHSHKHIYETGSKQQQVTLYSHLDANNDWVIELYDQPEVIPETFEGLKDGTKIRLRHRLTDRRLHSHDHKPPVSESSDWQKEVSAYGADNFTGDANDDWVIEIDHEASAPGEAQEYVKALDTKFRLRHAMTGCRLFSHEVKLPKWGFEQQEVTCASSGVPSLTLWYVEHNSNPLLPEDAAKISYQTPTFLEKFIESHQRMWHINKNLKEHHVYQSDPATWPLLLRGISYWSQDHKQIYLLGNAVVWWSVTAFIGVFVLVIVAELLAWQLGKSILQDKHVLNFHIQTFQYLLGWGLHYAPSFLMGRQLFLHHYLPAYYFGILAFAHALEIIVSYVFKNKKTVGYGVVITFLAAATAFFYVYKPLIYGLPWTRDVCYKSQKLGSNWDYGCNGFFEKLEDYDNYVTEVSTQAVAPSKTAVADADADPTNDPLEGPPPEHVKYEANDIDQILNDDKPKRFVDENGVELSEEEFRAVLEQGGKIQSVEKQVIQDN</sequence>
<comment type="catalytic activity">
    <reaction evidence="13 15">
        <text>a di-trans,poly-cis-dolichyl beta-D-mannosyl phosphate + L-threonyl-[protein] = 3-O-(alpha-D-mannosyl)-L-threonyl-[protein] + a di-trans,poly-cis-dolichyl phosphate + H(+)</text>
        <dbReference type="Rhea" id="RHEA:53396"/>
        <dbReference type="Rhea" id="RHEA-COMP:11060"/>
        <dbReference type="Rhea" id="RHEA-COMP:13547"/>
        <dbReference type="Rhea" id="RHEA-COMP:19498"/>
        <dbReference type="Rhea" id="RHEA-COMP:19501"/>
        <dbReference type="ChEBI" id="CHEBI:15378"/>
        <dbReference type="ChEBI" id="CHEBI:30013"/>
        <dbReference type="ChEBI" id="CHEBI:57683"/>
        <dbReference type="ChEBI" id="CHEBI:58211"/>
        <dbReference type="ChEBI" id="CHEBI:137323"/>
        <dbReference type="EC" id="2.4.1.109"/>
    </reaction>
</comment>
<feature type="domain" description="MIR" evidence="17">
    <location>
        <begin position="392"/>
        <end position="452"/>
    </location>
</feature>
<accession>Q6CPY0</accession>
<dbReference type="CDD" id="cd23283">
    <property type="entry name" value="beta-trefoil_MIR_PMT1-like"/>
    <property type="match status" value="1"/>
</dbReference>
<gene>
    <name evidence="18" type="ORF">KLLA0_E01343g</name>
</gene>
<evidence type="ECO:0000256" key="13">
    <source>
        <dbReference type="ARBA" id="ARBA00045085"/>
    </source>
</evidence>
<feature type="domain" description="MIR" evidence="17">
    <location>
        <begin position="328"/>
        <end position="382"/>
    </location>
</feature>
<comment type="subcellular location">
    <subcellularLocation>
        <location evidence="1 15">Endoplasmic reticulum membrane</location>
        <topology evidence="1 15">Multi-pass membrane protein</topology>
    </subcellularLocation>
</comment>
<evidence type="ECO:0000256" key="16">
    <source>
        <dbReference type="SAM" id="MobiDB-lite"/>
    </source>
</evidence>
<keyword evidence="19" id="KW-1185">Reference proteome</keyword>
<evidence type="ECO:0000313" key="19">
    <source>
        <dbReference type="Proteomes" id="UP000000598"/>
    </source>
</evidence>
<dbReference type="GO" id="GO:0004169">
    <property type="term" value="F:dolichyl-phosphate-mannose-protein mannosyltransferase activity"/>
    <property type="evidence" value="ECO:0007669"/>
    <property type="project" value="UniProtKB-UniRule"/>
</dbReference>
<evidence type="ECO:0000256" key="15">
    <source>
        <dbReference type="RuleBase" id="RU367007"/>
    </source>
</evidence>
<evidence type="ECO:0000256" key="1">
    <source>
        <dbReference type="ARBA" id="ARBA00004477"/>
    </source>
</evidence>
<keyword evidence="11 15" id="KW-0472">Membrane</keyword>
<dbReference type="Gene3D" id="2.80.10.50">
    <property type="match status" value="1"/>
</dbReference>
<dbReference type="eggNOG" id="KOG3359">
    <property type="taxonomic scope" value="Eukaryota"/>
</dbReference>
<dbReference type="Pfam" id="PF16192">
    <property type="entry name" value="PMT_4TMC"/>
    <property type="match status" value="1"/>
</dbReference>
<dbReference type="Pfam" id="PF02366">
    <property type="entry name" value="PMT"/>
    <property type="match status" value="1"/>
</dbReference>
<keyword evidence="5 15" id="KW-0328">Glycosyltransferase</keyword>
<evidence type="ECO:0000256" key="14">
    <source>
        <dbReference type="ARBA" id="ARBA00045102"/>
    </source>
</evidence>
<feature type="transmembrane region" description="Helical" evidence="15">
    <location>
        <begin position="278"/>
        <end position="297"/>
    </location>
</feature>
<feature type="transmembrane region" description="Helical" evidence="15">
    <location>
        <begin position="241"/>
        <end position="258"/>
    </location>
</feature>
<evidence type="ECO:0000256" key="7">
    <source>
        <dbReference type="ARBA" id="ARBA00022692"/>
    </source>
</evidence>
<feature type="domain" description="MIR" evidence="17">
    <location>
        <begin position="462"/>
        <end position="518"/>
    </location>
</feature>
<dbReference type="KEGG" id="kla:KLLA0_E01343g"/>
<dbReference type="InterPro" id="IPR036300">
    <property type="entry name" value="MIR_dom_sf"/>
</dbReference>
<dbReference type="PANTHER" id="PTHR10050:SF50">
    <property type="entry name" value="DOLICHYL-PHOSPHATE-MANNOSE--PROTEIN MANNOSYLTRANSFERASE 1-RELATED"/>
    <property type="match status" value="1"/>
</dbReference>
<dbReference type="Proteomes" id="UP000000598">
    <property type="component" value="Chromosome E"/>
</dbReference>
<evidence type="ECO:0000259" key="17">
    <source>
        <dbReference type="PROSITE" id="PS50919"/>
    </source>
</evidence>
<dbReference type="InterPro" id="IPR003342">
    <property type="entry name" value="ArnT-like_N"/>
</dbReference>
<dbReference type="PaxDb" id="284590-Q6CPY0"/>
<evidence type="ECO:0000256" key="11">
    <source>
        <dbReference type="ARBA" id="ARBA00023136"/>
    </source>
</evidence>
<feature type="region of interest" description="Disordered" evidence="16">
    <location>
        <begin position="761"/>
        <end position="783"/>
    </location>
</feature>
<dbReference type="Pfam" id="PF02815">
    <property type="entry name" value="MIR"/>
    <property type="match status" value="1"/>
</dbReference>
<reference evidence="18 19" key="1">
    <citation type="journal article" date="2004" name="Nature">
        <title>Genome evolution in yeasts.</title>
        <authorList>
            <consortium name="Genolevures"/>
            <person name="Dujon B."/>
            <person name="Sherman D."/>
            <person name="Fischer G."/>
            <person name="Durrens P."/>
            <person name="Casaregola S."/>
            <person name="Lafontaine I."/>
            <person name="de Montigny J."/>
            <person name="Marck C."/>
            <person name="Neuveglise C."/>
            <person name="Talla E."/>
            <person name="Goffard N."/>
            <person name="Frangeul L."/>
            <person name="Aigle M."/>
            <person name="Anthouard V."/>
            <person name="Babour A."/>
            <person name="Barbe V."/>
            <person name="Barnay S."/>
            <person name="Blanchin S."/>
            <person name="Beckerich J.M."/>
            <person name="Beyne E."/>
            <person name="Bleykasten C."/>
            <person name="Boisrame A."/>
            <person name="Boyer J."/>
            <person name="Cattolico L."/>
            <person name="Confanioleri F."/>
            <person name="de Daruvar A."/>
            <person name="Despons L."/>
            <person name="Fabre E."/>
            <person name="Fairhead C."/>
            <person name="Ferry-Dumazet H."/>
            <person name="Groppi A."/>
            <person name="Hantraye F."/>
            <person name="Hennequin C."/>
            <person name="Jauniaux N."/>
            <person name="Joyet P."/>
            <person name="Kachouri R."/>
            <person name="Kerrest A."/>
            <person name="Koszul R."/>
            <person name="Lemaire M."/>
            <person name="Lesur I."/>
            <person name="Ma L."/>
            <person name="Muller H."/>
            <person name="Nicaud J.M."/>
            <person name="Nikolski M."/>
            <person name="Oztas S."/>
            <person name="Ozier-Kalogeropoulos O."/>
            <person name="Pellenz S."/>
            <person name="Potier S."/>
            <person name="Richard G.F."/>
            <person name="Straub M.L."/>
            <person name="Suleau A."/>
            <person name="Swennene D."/>
            <person name="Tekaia F."/>
            <person name="Wesolowski-Louvel M."/>
            <person name="Westhof E."/>
            <person name="Wirth B."/>
            <person name="Zeniou-Meyer M."/>
            <person name="Zivanovic I."/>
            <person name="Bolotin-Fukuhara M."/>
            <person name="Thierry A."/>
            <person name="Bouchier C."/>
            <person name="Caudron B."/>
            <person name="Scarpelli C."/>
            <person name="Gaillardin C."/>
            <person name="Weissenbach J."/>
            <person name="Wincker P."/>
            <person name="Souciet J.L."/>
        </authorList>
    </citation>
    <scope>NUCLEOTIDE SEQUENCE [LARGE SCALE GENOMIC DNA]</scope>
    <source>
        <strain evidence="19">ATCC 8585 / CBS 2359 / DSM 70799 / NBRC 1267 / NRRL Y-1140 / WM37</strain>
    </source>
</reference>
<comment type="function">
    <text evidence="15">Transfers mannose from Dol-P-mannose to Ser or Thr residues on proteins.</text>
</comment>
<dbReference type="OMA" id="KNVTPRL"/>
<dbReference type="InterPro" id="IPR032421">
    <property type="entry name" value="PMT_4TMC"/>
</dbReference>
<keyword evidence="12" id="KW-0325">Glycoprotein</keyword>
<organism evidence="18 19">
    <name type="scientific">Kluyveromyces lactis (strain ATCC 8585 / CBS 2359 / DSM 70799 / NBRC 1267 / NRRL Y-1140 / WM37)</name>
    <name type="common">Yeast</name>
    <name type="synonym">Candida sphaerica</name>
    <dbReference type="NCBI Taxonomy" id="284590"/>
    <lineage>
        <taxon>Eukaryota</taxon>
        <taxon>Fungi</taxon>
        <taxon>Dikarya</taxon>
        <taxon>Ascomycota</taxon>
        <taxon>Saccharomycotina</taxon>
        <taxon>Saccharomycetes</taxon>
        <taxon>Saccharomycetales</taxon>
        <taxon>Saccharomycetaceae</taxon>
        <taxon>Kluyveromyces</taxon>
    </lineage>
</organism>
<evidence type="ECO:0000256" key="9">
    <source>
        <dbReference type="ARBA" id="ARBA00022824"/>
    </source>
</evidence>
<comment type="similarity">
    <text evidence="3 15">Belongs to the glycosyltransferase 39 family.</text>
</comment>
<evidence type="ECO:0000256" key="6">
    <source>
        <dbReference type="ARBA" id="ARBA00022679"/>
    </source>
</evidence>
<dbReference type="FunCoup" id="Q6CPY0">
    <property type="interactions" value="78"/>
</dbReference>
<evidence type="ECO:0000256" key="2">
    <source>
        <dbReference type="ARBA" id="ARBA00004922"/>
    </source>
</evidence>
<feature type="transmembrane region" description="Helical" evidence="15">
    <location>
        <begin position="663"/>
        <end position="682"/>
    </location>
</feature>
<keyword evidence="9 15" id="KW-0256">Endoplasmic reticulum</keyword>
<dbReference type="PANTHER" id="PTHR10050">
    <property type="entry name" value="DOLICHYL-PHOSPHATE-MANNOSE--PROTEIN MANNOSYLTRANSFERASE"/>
    <property type="match status" value="1"/>
</dbReference>
<dbReference type="SMART" id="SM00472">
    <property type="entry name" value="MIR"/>
    <property type="match status" value="3"/>
</dbReference>
<keyword evidence="7 15" id="KW-0812">Transmembrane</keyword>